<feature type="transmembrane region" description="Helical" evidence="12">
    <location>
        <begin position="208"/>
        <end position="229"/>
    </location>
</feature>
<dbReference type="Pfam" id="PF00528">
    <property type="entry name" value="BPD_transp_1"/>
    <property type="match status" value="1"/>
</dbReference>
<dbReference type="GO" id="GO:0005886">
    <property type="term" value="C:plasma membrane"/>
    <property type="evidence" value="ECO:0007669"/>
    <property type="project" value="UniProtKB-SubCell"/>
</dbReference>
<dbReference type="InterPro" id="IPR000515">
    <property type="entry name" value="MetI-like"/>
</dbReference>
<gene>
    <name evidence="14" type="ORF">HKN21_17565</name>
</gene>
<keyword evidence="7" id="KW-0653">Protein transport</keyword>
<organism evidence="14 15">
    <name type="scientific">Eiseniibacteriota bacterium</name>
    <dbReference type="NCBI Taxonomy" id="2212470"/>
    <lineage>
        <taxon>Bacteria</taxon>
        <taxon>Candidatus Eiseniibacteriota</taxon>
    </lineage>
</organism>
<keyword evidence="2 12" id="KW-0813">Transport</keyword>
<keyword evidence="4" id="KW-0997">Cell inner membrane</keyword>
<keyword evidence="8 12" id="KW-1133">Transmembrane helix</keyword>
<feature type="transmembrane region" description="Helical" evidence="12">
    <location>
        <begin position="265"/>
        <end position="287"/>
    </location>
</feature>
<dbReference type="InterPro" id="IPR035906">
    <property type="entry name" value="MetI-like_sf"/>
</dbReference>
<evidence type="ECO:0000256" key="1">
    <source>
        <dbReference type="ARBA" id="ARBA00004429"/>
    </source>
</evidence>
<sequence>MSAAPQETDLLQEQLVGGSSFWSDAWKRLKKSRQAIVGGAILIIVVVASLVGPFLTPYSQEVQDLERQLEPPSWDHPFGTDLAGRDMLTRVLMGGRLSLAVGMVATLVSLLIGVTWGSVAGFKGGNVDNAMMRVVDMLYSLPFMFFVILLVAFLGRNLLLLFLALGAVQWLTMSRIVRGQMIQLRAQEFVQAAVALGVSNRRIIFRHLIPNMLGPIIVYATLTVPAVMLEEAFLSFLGLGVQPPNSSWGLLAADGAKTITALRTAWWLILFPGLALGLTLFALNFLGDGLRDALDPKLKNQD</sequence>
<proteinExistence type="inferred from homology"/>
<reference evidence="14 15" key="1">
    <citation type="submission" date="2020-03" db="EMBL/GenBank/DDBJ databases">
        <title>Metabolic flexibility allows generalist bacteria to become dominant in a frequently disturbed ecosystem.</title>
        <authorList>
            <person name="Chen Y.-J."/>
            <person name="Leung P.M."/>
            <person name="Bay S.K."/>
            <person name="Hugenholtz P."/>
            <person name="Kessler A.J."/>
            <person name="Shelley G."/>
            <person name="Waite D.W."/>
            <person name="Cook P.L."/>
            <person name="Greening C."/>
        </authorList>
    </citation>
    <scope>NUCLEOTIDE SEQUENCE [LARGE SCALE GENOMIC DNA]</scope>
    <source>
        <strain evidence="14">SS_bin_28</strain>
    </source>
</reference>
<dbReference type="Proteomes" id="UP000547674">
    <property type="component" value="Unassembled WGS sequence"/>
</dbReference>
<keyword evidence="9 12" id="KW-0472">Membrane</keyword>
<evidence type="ECO:0000256" key="10">
    <source>
        <dbReference type="ARBA" id="ARBA00024202"/>
    </source>
</evidence>
<evidence type="ECO:0000256" key="7">
    <source>
        <dbReference type="ARBA" id="ARBA00022927"/>
    </source>
</evidence>
<dbReference type="Gene3D" id="1.10.3720.10">
    <property type="entry name" value="MetI-like"/>
    <property type="match status" value="1"/>
</dbReference>
<comment type="similarity">
    <text evidence="10">Belongs to the binding-protein-dependent transport system permease family. OppBC subfamily.</text>
</comment>
<dbReference type="PANTHER" id="PTHR43386">
    <property type="entry name" value="OLIGOPEPTIDE TRANSPORT SYSTEM PERMEASE PROTEIN APPC"/>
    <property type="match status" value="1"/>
</dbReference>
<feature type="transmembrane region" description="Helical" evidence="12">
    <location>
        <begin position="134"/>
        <end position="153"/>
    </location>
</feature>
<evidence type="ECO:0000313" key="14">
    <source>
        <dbReference type="EMBL" id="NNF08574.1"/>
    </source>
</evidence>
<dbReference type="EMBL" id="JABDJR010000704">
    <property type="protein sequence ID" value="NNF08574.1"/>
    <property type="molecule type" value="Genomic_DNA"/>
</dbReference>
<accession>A0A7Y2EES6</accession>
<dbReference type="SUPFAM" id="SSF161098">
    <property type="entry name" value="MetI-like"/>
    <property type="match status" value="1"/>
</dbReference>
<name>A0A7Y2EES6_UNCEI</name>
<evidence type="ECO:0000256" key="12">
    <source>
        <dbReference type="RuleBase" id="RU363032"/>
    </source>
</evidence>
<keyword evidence="5 12" id="KW-0812">Transmembrane</keyword>
<evidence type="ECO:0000256" key="5">
    <source>
        <dbReference type="ARBA" id="ARBA00022692"/>
    </source>
</evidence>
<protein>
    <recommendedName>
        <fullName evidence="11">Oligopeptide transport system permease protein OppC</fullName>
    </recommendedName>
</protein>
<dbReference type="InterPro" id="IPR025966">
    <property type="entry name" value="OppC_N"/>
</dbReference>
<evidence type="ECO:0000256" key="4">
    <source>
        <dbReference type="ARBA" id="ARBA00022519"/>
    </source>
</evidence>
<dbReference type="InterPro" id="IPR050366">
    <property type="entry name" value="BP-dependent_transpt_permease"/>
</dbReference>
<evidence type="ECO:0000256" key="2">
    <source>
        <dbReference type="ARBA" id="ARBA00022448"/>
    </source>
</evidence>
<evidence type="ECO:0000256" key="9">
    <source>
        <dbReference type="ARBA" id="ARBA00023136"/>
    </source>
</evidence>
<feature type="transmembrane region" description="Helical" evidence="12">
    <location>
        <begin position="159"/>
        <end position="177"/>
    </location>
</feature>
<dbReference type="AlphaFoldDB" id="A0A7Y2EES6"/>
<evidence type="ECO:0000313" key="15">
    <source>
        <dbReference type="Proteomes" id="UP000547674"/>
    </source>
</evidence>
<comment type="subcellular location">
    <subcellularLocation>
        <location evidence="1">Cell inner membrane</location>
        <topology evidence="1">Multi-pass membrane protein</topology>
    </subcellularLocation>
    <subcellularLocation>
        <location evidence="12">Cell membrane</location>
        <topology evidence="12">Multi-pass membrane protein</topology>
    </subcellularLocation>
</comment>
<evidence type="ECO:0000256" key="3">
    <source>
        <dbReference type="ARBA" id="ARBA00022475"/>
    </source>
</evidence>
<dbReference type="Pfam" id="PF12911">
    <property type="entry name" value="OppC_N"/>
    <property type="match status" value="1"/>
</dbReference>
<feature type="transmembrane region" description="Helical" evidence="12">
    <location>
        <begin position="97"/>
        <end position="122"/>
    </location>
</feature>
<feature type="transmembrane region" description="Helical" evidence="12">
    <location>
        <begin position="35"/>
        <end position="55"/>
    </location>
</feature>
<evidence type="ECO:0000259" key="13">
    <source>
        <dbReference type="PROSITE" id="PS50928"/>
    </source>
</evidence>
<dbReference type="PROSITE" id="PS50928">
    <property type="entry name" value="ABC_TM1"/>
    <property type="match status" value="1"/>
</dbReference>
<dbReference type="CDD" id="cd06261">
    <property type="entry name" value="TM_PBP2"/>
    <property type="match status" value="1"/>
</dbReference>
<dbReference type="PANTHER" id="PTHR43386:SF2">
    <property type="entry name" value="OLIGOPEPTIDE TRANSPORT SYSTEM PERMEASE PROTEIN OPPC"/>
    <property type="match status" value="1"/>
</dbReference>
<dbReference type="GO" id="GO:0015031">
    <property type="term" value="P:protein transport"/>
    <property type="evidence" value="ECO:0007669"/>
    <property type="project" value="UniProtKB-KW"/>
</dbReference>
<dbReference type="GO" id="GO:0055085">
    <property type="term" value="P:transmembrane transport"/>
    <property type="evidence" value="ECO:0007669"/>
    <property type="project" value="InterPro"/>
</dbReference>
<evidence type="ECO:0000256" key="8">
    <source>
        <dbReference type="ARBA" id="ARBA00022989"/>
    </source>
</evidence>
<evidence type="ECO:0000256" key="11">
    <source>
        <dbReference type="ARBA" id="ARBA00072251"/>
    </source>
</evidence>
<comment type="caution">
    <text evidence="14">The sequence shown here is derived from an EMBL/GenBank/DDBJ whole genome shotgun (WGS) entry which is preliminary data.</text>
</comment>
<keyword evidence="6" id="KW-0571">Peptide transport</keyword>
<dbReference type="GO" id="GO:0015833">
    <property type="term" value="P:peptide transport"/>
    <property type="evidence" value="ECO:0007669"/>
    <property type="project" value="UniProtKB-KW"/>
</dbReference>
<evidence type="ECO:0000256" key="6">
    <source>
        <dbReference type="ARBA" id="ARBA00022856"/>
    </source>
</evidence>
<feature type="domain" description="ABC transmembrane type-1" evidence="13">
    <location>
        <begin position="95"/>
        <end position="287"/>
    </location>
</feature>
<keyword evidence="3" id="KW-1003">Cell membrane</keyword>